<feature type="transmembrane region" description="Helical" evidence="1">
    <location>
        <begin position="6"/>
        <end position="24"/>
    </location>
</feature>
<feature type="transmembrane region" description="Helical" evidence="1">
    <location>
        <begin position="36"/>
        <end position="54"/>
    </location>
</feature>
<organism evidence="2 3">
    <name type="scientific">Sporosarcina siberiensis</name>
    <dbReference type="NCBI Taxonomy" id="1365606"/>
    <lineage>
        <taxon>Bacteria</taxon>
        <taxon>Bacillati</taxon>
        <taxon>Bacillota</taxon>
        <taxon>Bacilli</taxon>
        <taxon>Bacillales</taxon>
        <taxon>Caryophanaceae</taxon>
        <taxon>Sporosarcina</taxon>
    </lineage>
</organism>
<proteinExistence type="predicted"/>
<evidence type="ECO:0000313" key="3">
    <source>
        <dbReference type="Proteomes" id="UP001597218"/>
    </source>
</evidence>
<gene>
    <name evidence="2" type="ORF">ACFSFY_09600</name>
</gene>
<feature type="transmembrane region" description="Helical" evidence="1">
    <location>
        <begin position="60"/>
        <end position="78"/>
    </location>
</feature>
<reference evidence="3" key="1">
    <citation type="journal article" date="2019" name="Int. J. Syst. Evol. Microbiol.">
        <title>The Global Catalogue of Microorganisms (GCM) 10K type strain sequencing project: providing services to taxonomists for standard genome sequencing and annotation.</title>
        <authorList>
            <consortium name="The Broad Institute Genomics Platform"/>
            <consortium name="The Broad Institute Genome Sequencing Center for Infectious Disease"/>
            <person name="Wu L."/>
            <person name="Ma J."/>
        </authorList>
    </citation>
    <scope>NUCLEOTIDE SEQUENCE [LARGE SCALE GENOMIC DNA]</scope>
    <source>
        <strain evidence="3">CGMCC 4.7177</strain>
    </source>
</reference>
<protein>
    <submittedName>
        <fullName evidence="2">Uncharacterized protein</fullName>
    </submittedName>
</protein>
<dbReference type="EMBL" id="JBHUGI010000025">
    <property type="protein sequence ID" value="MFD1928314.1"/>
    <property type="molecule type" value="Genomic_DNA"/>
</dbReference>
<accession>A0ABW4SGN6</accession>
<evidence type="ECO:0000313" key="2">
    <source>
        <dbReference type="EMBL" id="MFD1928314.1"/>
    </source>
</evidence>
<name>A0ABW4SGN6_9BACL</name>
<evidence type="ECO:0000256" key="1">
    <source>
        <dbReference type="SAM" id="Phobius"/>
    </source>
</evidence>
<keyword evidence="1" id="KW-0472">Membrane</keyword>
<comment type="caution">
    <text evidence="2">The sequence shown here is derived from an EMBL/GenBank/DDBJ whole genome shotgun (WGS) entry which is preliminary data.</text>
</comment>
<dbReference type="Proteomes" id="UP001597218">
    <property type="component" value="Unassembled WGS sequence"/>
</dbReference>
<keyword evidence="3" id="KW-1185">Reference proteome</keyword>
<feature type="transmembrane region" description="Helical" evidence="1">
    <location>
        <begin position="85"/>
        <end position="105"/>
    </location>
</feature>
<sequence>MALGILEILFIILIITAVITLVLLHRRKGGSGNSIFIINMLLGIFVSYLAFTALPTSYTGQRVLATAWGLIAVLAVVLKLTNQKLITVSKVLLTIAIIGGLAQLLS</sequence>
<keyword evidence="1" id="KW-1133">Transmembrane helix</keyword>
<keyword evidence="1" id="KW-0812">Transmembrane</keyword>
<dbReference type="RefSeq" id="WP_381537566.1">
    <property type="nucleotide sequence ID" value="NZ_JBHUGI010000025.1"/>
</dbReference>